<reference evidence="1" key="1">
    <citation type="journal article" date="2014" name="Nat. Genet.">
        <title>Genome and transcriptome of the porcine whipworm Trichuris suis.</title>
        <authorList>
            <person name="Jex A.R."/>
            <person name="Nejsum P."/>
            <person name="Schwarz E.M."/>
            <person name="Hu L."/>
            <person name="Young N.D."/>
            <person name="Hall R.S."/>
            <person name="Korhonen P.K."/>
            <person name="Liao S."/>
            <person name="Thamsborg S."/>
            <person name="Xia J."/>
            <person name="Xu P."/>
            <person name="Wang S."/>
            <person name="Scheerlinck J.P."/>
            <person name="Hofmann A."/>
            <person name="Sternberg P.W."/>
            <person name="Wang J."/>
            <person name="Gasser R.B."/>
        </authorList>
    </citation>
    <scope>NUCLEOTIDE SEQUENCE [LARGE SCALE GENOMIC DNA]</scope>
    <source>
        <strain evidence="1">DCEP-RM93F</strain>
    </source>
</reference>
<organism evidence="1">
    <name type="scientific">Trichuris suis</name>
    <name type="common">pig whipworm</name>
    <dbReference type="NCBI Taxonomy" id="68888"/>
    <lineage>
        <taxon>Eukaryota</taxon>
        <taxon>Metazoa</taxon>
        <taxon>Ecdysozoa</taxon>
        <taxon>Nematoda</taxon>
        <taxon>Enoplea</taxon>
        <taxon>Dorylaimia</taxon>
        <taxon>Trichinellida</taxon>
        <taxon>Trichuridae</taxon>
        <taxon>Trichuris</taxon>
    </lineage>
</organism>
<gene>
    <name evidence="1" type="ORF">M514_15009</name>
</gene>
<dbReference type="Proteomes" id="UP000030758">
    <property type="component" value="Unassembled WGS sequence"/>
</dbReference>
<name>A0A085NT09_9BILA</name>
<protein>
    <submittedName>
        <fullName evidence="1">Uncharacterized protein</fullName>
    </submittedName>
</protein>
<dbReference type="EMBL" id="KL367476">
    <property type="protein sequence ID" value="KFD72605.1"/>
    <property type="molecule type" value="Genomic_DNA"/>
</dbReference>
<sequence>MKILDVNGNDCPEAYHCDLRDREVANVVDILAKRHCRICICRWTEPHYFGQLWGIVQLVQGNTPVRPCWGSCSLSFTSIWSEYCQRSRGRLLSERVEELESELPTFVALWREQKRNSRKSSVALLTTLELLIVQTSNSQGGASAPWKAERYVGP</sequence>
<evidence type="ECO:0000313" key="1">
    <source>
        <dbReference type="EMBL" id="KFD72605.1"/>
    </source>
</evidence>
<proteinExistence type="predicted"/>
<accession>A0A085NT09</accession>
<dbReference type="AlphaFoldDB" id="A0A085NT09"/>